<evidence type="ECO:0000313" key="1">
    <source>
        <dbReference type="EMBL" id="PFG48132.1"/>
    </source>
</evidence>
<dbReference type="RefSeq" id="WP_098512220.1">
    <property type="nucleotide sequence ID" value="NZ_JBIAKZ010000002.1"/>
</dbReference>
<accession>A0A2A9FC49</accession>
<organism evidence="1 2">
    <name type="scientific">Amycolatopsis sulphurea</name>
    <dbReference type="NCBI Taxonomy" id="76022"/>
    <lineage>
        <taxon>Bacteria</taxon>
        <taxon>Bacillati</taxon>
        <taxon>Actinomycetota</taxon>
        <taxon>Actinomycetes</taxon>
        <taxon>Pseudonocardiales</taxon>
        <taxon>Pseudonocardiaceae</taxon>
        <taxon>Amycolatopsis</taxon>
    </lineage>
</organism>
<evidence type="ECO:0008006" key="3">
    <source>
        <dbReference type="Google" id="ProtNLM"/>
    </source>
</evidence>
<dbReference type="Proteomes" id="UP000243542">
    <property type="component" value="Unassembled WGS sequence"/>
</dbReference>
<dbReference type="EMBL" id="PDJK01000002">
    <property type="protein sequence ID" value="PFG48132.1"/>
    <property type="molecule type" value="Genomic_DNA"/>
</dbReference>
<gene>
    <name evidence="1" type="ORF">ATK36_3206</name>
</gene>
<reference evidence="1 2" key="1">
    <citation type="submission" date="2017-10" db="EMBL/GenBank/DDBJ databases">
        <title>Sequencing the genomes of 1000 actinobacteria strains.</title>
        <authorList>
            <person name="Klenk H.-P."/>
        </authorList>
    </citation>
    <scope>NUCLEOTIDE SEQUENCE [LARGE SCALE GENOMIC DNA]</scope>
    <source>
        <strain evidence="1 2">DSM 46092</strain>
    </source>
</reference>
<name>A0A2A9FC49_9PSEU</name>
<dbReference type="AlphaFoldDB" id="A0A2A9FC49"/>
<protein>
    <recommendedName>
        <fullName evidence="3">AlpA family transcriptional regulator</fullName>
    </recommendedName>
</protein>
<evidence type="ECO:0000313" key="2">
    <source>
        <dbReference type="Proteomes" id="UP000243542"/>
    </source>
</evidence>
<comment type="caution">
    <text evidence="1">The sequence shown here is derived from an EMBL/GenBank/DDBJ whole genome shotgun (WGS) entry which is preliminary data.</text>
</comment>
<sequence length="68" mass="7594">MSEFGEFVGGAEIGRLFGISRQRVYQLTSRADFPEPVAQLAMGNVWRTEDVRGWARNHGRAMPGDDPV</sequence>
<proteinExistence type="predicted"/>
<keyword evidence="2" id="KW-1185">Reference proteome</keyword>